<name>D3PUJ5_STANL</name>
<accession>D3PUJ5</accession>
<dbReference type="eggNOG" id="COG1359">
    <property type="taxonomic scope" value="Bacteria"/>
</dbReference>
<dbReference type="KEGG" id="sna:Snas_3342"/>
<dbReference type="Proteomes" id="UP000000844">
    <property type="component" value="Chromosome"/>
</dbReference>
<evidence type="ECO:0000313" key="2">
    <source>
        <dbReference type="Proteomes" id="UP000000844"/>
    </source>
</evidence>
<dbReference type="EMBL" id="CP001778">
    <property type="protein sequence ID" value="ADD43008.1"/>
    <property type="molecule type" value="Genomic_DNA"/>
</dbReference>
<protein>
    <submittedName>
        <fullName evidence="1">Uncharacterized protein</fullName>
    </submittedName>
</protein>
<dbReference type="STRING" id="446470.Snas_3342"/>
<sequence length="151" mass="17404">MKVLGLYRDLDRPDRFVWLRGFSDMAARKLALTQFYGESETWRTHGPAANATMVDSSDVLLLRPLSELRFPIAARTVATIHPEPENAPRVEAVVRLETEPAHNDFPRLPVRTDGPKLVWFNVFDDEEQQETYLDELGLPREWSLRLAPLFD</sequence>
<proteinExistence type="predicted"/>
<dbReference type="HOGENOM" id="CLU_1730283_0_0_11"/>
<keyword evidence="2" id="KW-1185">Reference proteome</keyword>
<dbReference type="AlphaFoldDB" id="D3PUJ5"/>
<reference evidence="1 2" key="1">
    <citation type="journal article" date="2009" name="Stand. Genomic Sci.">
        <title>Complete genome sequence of Stackebrandtia nassauensis type strain (LLR-40K-21).</title>
        <authorList>
            <person name="Munk C."/>
            <person name="Lapidus A."/>
            <person name="Copeland A."/>
            <person name="Jando M."/>
            <person name="Mayilraj S."/>
            <person name="Glavina Del Rio T."/>
            <person name="Nolan M."/>
            <person name="Chen F."/>
            <person name="Lucas S."/>
            <person name="Tice H."/>
            <person name="Cheng J.F."/>
            <person name="Han C."/>
            <person name="Detter J.C."/>
            <person name="Bruce D."/>
            <person name="Goodwin L."/>
            <person name="Chain P."/>
            <person name="Pitluck S."/>
            <person name="Goker M."/>
            <person name="Ovchinikova G."/>
            <person name="Pati A."/>
            <person name="Ivanova N."/>
            <person name="Mavromatis K."/>
            <person name="Chen A."/>
            <person name="Palaniappan K."/>
            <person name="Land M."/>
            <person name="Hauser L."/>
            <person name="Chang Y.J."/>
            <person name="Jeffries C.D."/>
            <person name="Bristow J."/>
            <person name="Eisen J.A."/>
            <person name="Markowitz V."/>
            <person name="Hugenholtz P."/>
            <person name="Kyrpides N.C."/>
            <person name="Klenk H.P."/>
        </authorList>
    </citation>
    <scope>NUCLEOTIDE SEQUENCE [LARGE SCALE GENOMIC DNA]</scope>
    <source>
        <strain evidence="2">DSM 44728 / CIP 108903 / NRRL B-16338 / NBRC 102104 / LLR-40K-21</strain>
    </source>
</reference>
<dbReference type="Gene3D" id="3.30.70.100">
    <property type="match status" value="1"/>
</dbReference>
<gene>
    <name evidence="1" type="ordered locus">Snas_3342</name>
</gene>
<organism evidence="1 2">
    <name type="scientific">Stackebrandtia nassauensis (strain DSM 44728 / CIP 108903 / NRRL B-16338 / NBRC 102104 / LLR-40K-21)</name>
    <dbReference type="NCBI Taxonomy" id="446470"/>
    <lineage>
        <taxon>Bacteria</taxon>
        <taxon>Bacillati</taxon>
        <taxon>Actinomycetota</taxon>
        <taxon>Actinomycetes</taxon>
        <taxon>Glycomycetales</taxon>
        <taxon>Glycomycetaceae</taxon>
        <taxon>Stackebrandtia</taxon>
    </lineage>
</organism>
<evidence type="ECO:0000313" key="1">
    <source>
        <dbReference type="EMBL" id="ADD43008.1"/>
    </source>
</evidence>